<dbReference type="Pfam" id="PF00005">
    <property type="entry name" value="ABC_tran"/>
    <property type="match status" value="1"/>
</dbReference>
<dbReference type="PANTHER" id="PTHR24220:SF685">
    <property type="entry name" value="ABC TRANSPORTER RELATED"/>
    <property type="match status" value="1"/>
</dbReference>
<keyword evidence="2 4" id="KW-0067">ATP-binding</keyword>
<keyword evidence="1" id="KW-0547">Nucleotide-binding</keyword>
<dbReference type="InterPro" id="IPR027417">
    <property type="entry name" value="P-loop_NTPase"/>
</dbReference>
<evidence type="ECO:0000259" key="3">
    <source>
        <dbReference type="PROSITE" id="PS50893"/>
    </source>
</evidence>
<dbReference type="GO" id="GO:0022857">
    <property type="term" value="F:transmembrane transporter activity"/>
    <property type="evidence" value="ECO:0007669"/>
    <property type="project" value="TreeGrafter"/>
</dbReference>
<dbReference type="PANTHER" id="PTHR24220">
    <property type="entry name" value="IMPORT ATP-BINDING PROTEIN"/>
    <property type="match status" value="1"/>
</dbReference>
<proteinExistence type="predicted"/>
<name>A0A3N1D200_9ACTN</name>
<dbReference type="SMART" id="SM00382">
    <property type="entry name" value="AAA"/>
    <property type="match status" value="1"/>
</dbReference>
<dbReference type="AlphaFoldDB" id="A0A3N1D200"/>
<dbReference type="GO" id="GO:0016887">
    <property type="term" value="F:ATP hydrolysis activity"/>
    <property type="evidence" value="ECO:0007669"/>
    <property type="project" value="InterPro"/>
</dbReference>
<keyword evidence="5" id="KW-1185">Reference proteome</keyword>
<dbReference type="GO" id="GO:0005886">
    <property type="term" value="C:plasma membrane"/>
    <property type="evidence" value="ECO:0007669"/>
    <property type="project" value="TreeGrafter"/>
</dbReference>
<dbReference type="PROSITE" id="PS00211">
    <property type="entry name" value="ABC_TRANSPORTER_1"/>
    <property type="match status" value="1"/>
</dbReference>
<evidence type="ECO:0000313" key="5">
    <source>
        <dbReference type="Proteomes" id="UP000272400"/>
    </source>
</evidence>
<dbReference type="InterPro" id="IPR003439">
    <property type="entry name" value="ABC_transporter-like_ATP-bd"/>
</dbReference>
<dbReference type="PROSITE" id="PS50893">
    <property type="entry name" value="ABC_TRANSPORTER_2"/>
    <property type="match status" value="1"/>
</dbReference>
<dbReference type="Proteomes" id="UP000272400">
    <property type="component" value="Unassembled WGS sequence"/>
</dbReference>
<protein>
    <submittedName>
        <fullName evidence="4">Putative ABC transport system ATP-binding protein</fullName>
    </submittedName>
</protein>
<dbReference type="SUPFAM" id="SSF52540">
    <property type="entry name" value="P-loop containing nucleoside triphosphate hydrolases"/>
    <property type="match status" value="1"/>
</dbReference>
<evidence type="ECO:0000313" key="4">
    <source>
        <dbReference type="EMBL" id="ROO87555.1"/>
    </source>
</evidence>
<gene>
    <name evidence="4" type="ORF">EDD29_5165</name>
</gene>
<comment type="caution">
    <text evidence="4">The sequence shown here is derived from an EMBL/GenBank/DDBJ whole genome shotgun (WGS) entry which is preliminary data.</text>
</comment>
<sequence>MKDTSSPMTERPADDAVVRCTGLARTFGSGRAATVALHRVSCTVPPGARIALSGPSGSGKSTLLHLLAGLDEPTAGEISWSGLGGPPHGRPGTVGLVFQGPSLLPDLDVRENVALPLILGGTPEQTALRAAGDVLRRLQAADLAAKLPEELSGGQAQRAAVARVLAGRPALILADEPTGQLDHQTGDRVITVLLNAADELGAALVISTHDPAVLDRFTERWTMRDGTLIAAPGPGKGAPS</sequence>
<feature type="domain" description="ABC transporter" evidence="3">
    <location>
        <begin position="18"/>
        <end position="240"/>
    </location>
</feature>
<evidence type="ECO:0000256" key="1">
    <source>
        <dbReference type="ARBA" id="ARBA00022741"/>
    </source>
</evidence>
<dbReference type="InterPro" id="IPR017871">
    <property type="entry name" value="ABC_transporter-like_CS"/>
</dbReference>
<organism evidence="4 5">
    <name type="scientific">Actinocorallia herbida</name>
    <dbReference type="NCBI Taxonomy" id="58109"/>
    <lineage>
        <taxon>Bacteria</taxon>
        <taxon>Bacillati</taxon>
        <taxon>Actinomycetota</taxon>
        <taxon>Actinomycetes</taxon>
        <taxon>Streptosporangiales</taxon>
        <taxon>Thermomonosporaceae</taxon>
        <taxon>Actinocorallia</taxon>
    </lineage>
</organism>
<dbReference type="InterPro" id="IPR003593">
    <property type="entry name" value="AAA+_ATPase"/>
</dbReference>
<dbReference type="EMBL" id="RJKE01000001">
    <property type="protein sequence ID" value="ROO87555.1"/>
    <property type="molecule type" value="Genomic_DNA"/>
</dbReference>
<dbReference type="InterPro" id="IPR015854">
    <property type="entry name" value="ABC_transpr_LolD-like"/>
</dbReference>
<reference evidence="4 5" key="1">
    <citation type="submission" date="2018-11" db="EMBL/GenBank/DDBJ databases">
        <title>Sequencing the genomes of 1000 actinobacteria strains.</title>
        <authorList>
            <person name="Klenk H.-P."/>
        </authorList>
    </citation>
    <scope>NUCLEOTIDE SEQUENCE [LARGE SCALE GENOMIC DNA]</scope>
    <source>
        <strain evidence="4 5">DSM 44254</strain>
    </source>
</reference>
<accession>A0A3N1D200</accession>
<dbReference type="GO" id="GO:0005524">
    <property type="term" value="F:ATP binding"/>
    <property type="evidence" value="ECO:0007669"/>
    <property type="project" value="UniProtKB-KW"/>
</dbReference>
<dbReference type="Gene3D" id="3.40.50.300">
    <property type="entry name" value="P-loop containing nucleotide triphosphate hydrolases"/>
    <property type="match status" value="1"/>
</dbReference>
<evidence type="ECO:0000256" key="2">
    <source>
        <dbReference type="ARBA" id="ARBA00022840"/>
    </source>
</evidence>